<name>A0A4Q1KLI0_9CELL</name>
<evidence type="ECO:0000256" key="1">
    <source>
        <dbReference type="ARBA" id="ARBA00008987"/>
    </source>
</evidence>
<dbReference type="Pfam" id="PF00085">
    <property type="entry name" value="Thioredoxin"/>
    <property type="match status" value="1"/>
</dbReference>
<dbReference type="InterPro" id="IPR013766">
    <property type="entry name" value="Thioredoxin_domain"/>
</dbReference>
<sequence>MSNTVKVTDDTFKAEVLESDIPVIVDFWATWCGPCLQIAPILEELAGEYAGKVKIAKLDSDENPAITAAYGVISIPTLNFYSGGELVKSIIGGRPKRVLAEEIDALIA</sequence>
<evidence type="ECO:0000259" key="10">
    <source>
        <dbReference type="PROSITE" id="PS51352"/>
    </source>
</evidence>
<dbReference type="PROSITE" id="PS51352">
    <property type="entry name" value="THIOREDOXIN_2"/>
    <property type="match status" value="1"/>
</dbReference>
<evidence type="ECO:0000256" key="7">
    <source>
        <dbReference type="PIRNR" id="PIRNR000077"/>
    </source>
</evidence>
<feature type="active site" description="Nucleophile" evidence="8">
    <location>
        <position position="32"/>
    </location>
</feature>
<accession>A0A4Q1KLI0</accession>
<evidence type="ECO:0000256" key="6">
    <source>
        <dbReference type="NCBIfam" id="TIGR01068"/>
    </source>
</evidence>
<evidence type="ECO:0000256" key="2">
    <source>
        <dbReference type="ARBA" id="ARBA00022448"/>
    </source>
</evidence>
<evidence type="ECO:0000256" key="4">
    <source>
        <dbReference type="ARBA" id="ARBA00023157"/>
    </source>
</evidence>
<feature type="disulfide bond" description="Redox-active" evidence="9">
    <location>
        <begin position="32"/>
        <end position="35"/>
    </location>
</feature>
<gene>
    <name evidence="12" type="primary">trxA</name>
    <name evidence="11" type="ORF">EQW73_17290</name>
    <name evidence="12" type="ORF">EQW78_17685</name>
</gene>
<dbReference type="InterPro" id="IPR017937">
    <property type="entry name" value="Thioredoxin_CS"/>
</dbReference>
<dbReference type="EMBL" id="SDJQ01000033">
    <property type="protein sequence ID" value="RXR29614.1"/>
    <property type="molecule type" value="Genomic_DNA"/>
</dbReference>
<dbReference type="CDD" id="cd02947">
    <property type="entry name" value="TRX_family"/>
    <property type="match status" value="1"/>
</dbReference>
<evidence type="ECO:0000313" key="12">
    <source>
        <dbReference type="EMBL" id="RXR29614.1"/>
    </source>
</evidence>
<comment type="caution">
    <text evidence="12">The sequence shown here is derived from an EMBL/GenBank/DDBJ whole genome shotgun (WGS) entry which is preliminary data.</text>
</comment>
<feature type="site" description="Contributes to redox potential value" evidence="8">
    <location>
        <position position="34"/>
    </location>
</feature>
<dbReference type="RefSeq" id="WP_030152622.1">
    <property type="nucleotide sequence ID" value="NZ_JOFV01000017.1"/>
</dbReference>
<dbReference type="PANTHER" id="PTHR45663:SF11">
    <property type="entry name" value="GEO12009P1"/>
    <property type="match status" value="1"/>
</dbReference>
<keyword evidence="4 9" id="KW-1015">Disulfide bond</keyword>
<evidence type="ECO:0000313" key="14">
    <source>
        <dbReference type="Proteomes" id="UP000290517"/>
    </source>
</evidence>
<reference evidence="13 14" key="1">
    <citation type="submission" date="2019-01" db="EMBL/GenBank/DDBJ databases">
        <title>Oerskovia turbata Genome sequencing and assembly.</title>
        <authorList>
            <person name="Dou T."/>
        </authorList>
    </citation>
    <scope>NUCLEOTIDE SEQUENCE [LARGE SCALE GENOMIC DNA]</scope>
    <source>
        <strain evidence="12 13">JCM12123</strain>
        <strain evidence="11 14">JCM3160</strain>
    </source>
</reference>
<dbReference type="NCBIfam" id="TIGR01068">
    <property type="entry name" value="thioredoxin"/>
    <property type="match status" value="1"/>
</dbReference>
<dbReference type="STRING" id="1713.GCA_000718325_03146"/>
<dbReference type="Gene3D" id="3.40.30.10">
    <property type="entry name" value="Glutaredoxin"/>
    <property type="match status" value="1"/>
</dbReference>
<dbReference type="FunFam" id="3.40.30.10:FF:000001">
    <property type="entry name" value="Thioredoxin"/>
    <property type="match status" value="1"/>
</dbReference>
<dbReference type="EMBL" id="SDJR01000015">
    <property type="protein sequence ID" value="RXR21734.1"/>
    <property type="molecule type" value="Genomic_DNA"/>
</dbReference>
<dbReference type="OrthoDB" id="9790390at2"/>
<dbReference type="InterPro" id="IPR036249">
    <property type="entry name" value="Thioredoxin-like_sf"/>
</dbReference>
<keyword evidence="3" id="KW-0249">Electron transport</keyword>
<feature type="active site" description="Nucleophile" evidence="8">
    <location>
        <position position="35"/>
    </location>
</feature>
<organism evidence="12 13">
    <name type="scientific">Oerskovia turbata</name>
    <dbReference type="NCBI Taxonomy" id="1713"/>
    <lineage>
        <taxon>Bacteria</taxon>
        <taxon>Bacillati</taxon>
        <taxon>Actinomycetota</taxon>
        <taxon>Actinomycetes</taxon>
        <taxon>Micrococcales</taxon>
        <taxon>Cellulomonadaceae</taxon>
        <taxon>Oerskovia</taxon>
    </lineage>
</organism>
<evidence type="ECO:0000313" key="13">
    <source>
        <dbReference type="Proteomes" id="UP000289805"/>
    </source>
</evidence>
<evidence type="ECO:0000256" key="5">
    <source>
        <dbReference type="ARBA" id="ARBA00023284"/>
    </source>
</evidence>
<feature type="site" description="Deprotonates C-terminal active site Cys" evidence="8">
    <location>
        <position position="26"/>
    </location>
</feature>
<proteinExistence type="inferred from homology"/>
<protein>
    <recommendedName>
        <fullName evidence="6 7">Thioredoxin</fullName>
    </recommendedName>
</protein>
<feature type="domain" description="Thioredoxin" evidence="10">
    <location>
        <begin position="1"/>
        <end position="108"/>
    </location>
</feature>
<dbReference type="GO" id="GO:0005829">
    <property type="term" value="C:cytosol"/>
    <property type="evidence" value="ECO:0007669"/>
    <property type="project" value="TreeGrafter"/>
</dbReference>
<dbReference type="Proteomes" id="UP000289805">
    <property type="component" value="Unassembled WGS sequence"/>
</dbReference>
<dbReference type="PRINTS" id="PR00421">
    <property type="entry name" value="THIOREDOXIN"/>
</dbReference>
<keyword evidence="5 9" id="KW-0676">Redox-active center</keyword>
<keyword evidence="2" id="KW-0813">Transport</keyword>
<dbReference type="InterPro" id="IPR005746">
    <property type="entry name" value="Thioredoxin"/>
</dbReference>
<dbReference type="PIRSF" id="PIRSF000077">
    <property type="entry name" value="Thioredoxin"/>
    <property type="match status" value="1"/>
</dbReference>
<feature type="site" description="Contributes to redox potential value" evidence="8">
    <location>
        <position position="33"/>
    </location>
</feature>
<dbReference type="SUPFAM" id="SSF52833">
    <property type="entry name" value="Thioredoxin-like"/>
    <property type="match status" value="1"/>
</dbReference>
<dbReference type="GO" id="GO:0045454">
    <property type="term" value="P:cell redox homeostasis"/>
    <property type="evidence" value="ECO:0007669"/>
    <property type="project" value="TreeGrafter"/>
</dbReference>
<evidence type="ECO:0000256" key="9">
    <source>
        <dbReference type="PIRSR" id="PIRSR000077-4"/>
    </source>
</evidence>
<keyword evidence="14" id="KW-1185">Reference proteome</keyword>
<dbReference type="Proteomes" id="UP000290517">
    <property type="component" value="Unassembled WGS sequence"/>
</dbReference>
<comment type="similarity">
    <text evidence="1 7">Belongs to the thioredoxin family.</text>
</comment>
<dbReference type="PROSITE" id="PS00194">
    <property type="entry name" value="THIOREDOXIN_1"/>
    <property type="match status" value="1"/>
</dbReference>
<evidence type="ECO:0000256" key="8">
    <source>
        <dbReference type="PIRSR" id="PIRSR000077-1"/>
    </source>
</evidence>
<evidence type="ECO:0000313" key="11">
    <source>
        <dbReference type="EMBL" id="RXR21734.1"/>
    </source>
</evidence>
<dbReference type="PANTHER" id="PTHR45663">
    <property type="entry name" value="GEO12009P1"/>
    <property type="match status" value="1"/>
</dbReference>
<dbReference type="GO" id="GO:0015035">
    <property type="term" value="F:protein-disulfide reductase activity"/>
    <property type="evidence" value="ECO:0007669"/>
    <property type="project" value="UniProtKB-UniRule"/>
</dbReference>
<evidence type="ECO:0000256" key="3">
    <source>
        <dbReference type="ARBA" id="ARBA00022982"/>
    </source>
</evidence>
<dbReference type="AlphaFoldDB" id="A0A4Q1KLI0"/>